<evidence type="ECO:0000256" key="2">
    <source>
        <dbReference type="SAM" id="SignalP"/>
    </source>
</evidence>
<sequence length="293" mass="32602">MNKNYISYLLIILIIIENAFTQDIISKTYNTENTLTYWTKERMLNAKPLPKTLIFKNKTINNGEKNMIKKNMINTRDENDKPFAVGILFGQKGSEDYTCTASVINSADGNTGISTAHCLYNWEANVPADSLTFCPGYDHGEQSRYGCVAVKKVNVSPLYINSEGISFDYGILKFDYNGRLQDNTGYFGWGIQPEYPVEIVTFGYPGDGDMDCVKDTSNLCSWRGNALLQEDSPQPDQYVPLVLGHGSSGGPWVIKNSPPNNLGYLMGITHGSSDSMEFSEILDFGVIRDLITA</sequence>
<dbReference type="Gene3D" id="2.40.10.10">
    <property type="entry name" value="Trypsin-like serine proteases"/>
    <property type="match status" value="2"/>
</dbReference>
<dbReference type="InterPro" id="IPR050966">
    <property type="entry name" value="Glutamyl_endopeptidase"/>
</dbReference>
<keyword evidence="1 2" id="KW-0732">Signal</keyword>
<dbReference type="GO" id="GO:0006508">
    <property type="term" value="P:proteolysis"/>
    <property type="evidence" value="ECO:0007669"/>
    <property type="project" value="InterPro"/>
</dbReference>
<dbReference type="OrthoDB" id="2465757at2759"/>
<evidence type="ECO:0000256" key="1">
    <source>
        <dbReference type="ARBA" id="ARBA00022729"/>
    </source>
</evidence>
<keyword evidence="5" id="KW-1185">Reference proteome</keyword>
<feature type="domain" description="Peptidase S1" evidence="3">
    <location>
        <begin position="60"/>
        <end position="293"/>
    </location>
</feature>
<name>A0A397TVR6_9GLOM</name>
<evidence type="ECO:0000313" key="5">
    <source>
        <dbReference type="Proteomes" id="UP000266673"/>
    </source>
</evidence>
<dbReference type="PANTHER" id="PTHR15462:SF8">
    <property type="entry name" value="SERINE PROTEASE"/>
    <property type="match status" value="1"/>
</dbReference>
<dbReference type="AlphaFoldDB" id="A0A397TVR6"/>
<evidence type="ECO:0000259" key="3">
    <source>
        <dbReference type="PROSITE" id="PS50240"/>
    </source>
</evidence>
<evidence type="ECO:0000313" key="4">
    <source>
        <dbReference type="EMBL" id="RIB02215.1"/>
    </source>
</evidence>
<dbReference type="GO" id="GO:0004252">
    <property type="term" value="F:serine-type endopeptidase activity"/>
    <property type="evidence" value="ECO:0007669"/>
    <property type="project" value="InterPro"/>
</dbReference>
<dbReference type="InterPro" id="IPR009003">
    <property type="entry name" value="Peptidase_S1_PA"/>
</dbReference>
<dbReference type="InterPro" id="IPR001254">
    <property type="entry name" value="Trypsin_dom"/>
</dbReference>
<proteinExistence type="predicted"/>
<comment type="caution">
    <text evidence="4">The sequence shown here is derived from an EMBL/GenBank/DDBJ whole genome shotgun (WGS) entry which is preliminary data.</text>
</comment>
<dbReference type="Proteomes" id="UP000266673">
    <property type="component" value="Unassembled WGS sequence"/>
</dbReference>
<dbReference type="SUPFAM" id="SSF50494">
    <property type="entry name" value="Trypsin-like serine proteases"/>
    <property type="match status" value="1"/>
</dbReference>
<dbReference type="PROSITE" id="PS50240">
    <property type="entry name" value="TRYPSIN_DOM"/>
    <property type="match status" value="1"/>
</dbReference>
<dbReference type="EMBL" id="QKWP01002771">
    <property type="protein sequence ID" value="RIB02215.1"/>
    <property type="molecule type" value="Genomic_DNA"/>
</dbReference>
<feature type="signal peptide" evidence="2">
    <location>
        <begin position="1"/>
        <end position="21"/>
    </location>
</feature>
<feature type="chain" id="PRO_5017307589" description="Peptidase S1 domain-containing protein" evidence="2">
    <location>
        <begin position="22"/>
        <end position="293"/>
    </location>
</feature>
<reference evidence="4 5" key="1">
    <citation type="submission" date="2018-06" db="EMBL/GenBank/DDBJ databases">
        <title>Comparative genomics reveals the genomic features of Rhizophagus irregularis, R. cerebriforme, R. diaphanum and Gigaspora rosea, and their symbiotic lifestyle signature.</title>
        <authorList>
            <person name="Morin E."/>
            <person name="San Clemente H."/>
            <person name="Chen E.C.H."/>
            <person name="De La Providencia I."/>
            <person name="Hainaut M."/>
            <person name="Kuo A."/>
            <person name="Kohler A."/>
            <person name="Murat C."/>
            <person name="Tang N."/>
            <person name="Roy S."/>
            <person name="Loubradou J."/>
            <person name="Henrissat B."/>
            <person name="Grigoriev I.V."/>
            <person name="Corradi N."/>
            <person name="Roux C."/>
            <person name="Martin F.M."/>
        </authorList>
    </citation>
    <scope>NUCLEOTIDE SEQUENCE [LARGE SCALE GENOMIC DNA]</scope>
    <source>
        <strain evidence="4 5">DAOM 194757</strain>
    </source>
</reference>
<accession>A0A397TVR6</accession>
<dbReference type="InterPro" id="IPR043504">
    <property type="entry name" value="Peptidase_S1_PA_chymotrypsin"/>
</dbReference>
<dbReference type="PANTHER" id="PTHR15462">
    <property type="entry name" value="SERINE PROTEASE"/>
    <property type="match status" value="1"/>
</dbReference>
<protein>
    <recommendedName>
        <fullName evidence="3">Peptidase S1 domain-containing protein</fullName>
    </recommendedName>
</protein>
<gene>
    <name evidence="4" type="ORF">C2G38_2125721</name>
</gene>
<organism evidence="4 5">
    <name type="scientific">Gigaspora rosea</name>
    <dbReference type="NCBI Taxonomy" id="44941"/>
    <lineage>
        <taxon>Eukaryota</taxon>
        <taxon>Fungi</taxon>
        <taxon>Fungi incertae sedis</taxon>
        <taxon>Mucoromycota</taxon>
        <taxon>Glomeromycotina</taxon>
        <taxon>Glomeromycetes</taxon>
        <taxon>Diversisporales</taxon>
        <taxon>Gigasporaceae</taxon>
        <taxon>Gigaspora</taxon>
    </lineage>
</organism>